<evidence type="ECO:0000256" key="7">
    <source>
        <dbReference type="RuleBase" id="RU364106"/>
    </source>
</evidence>
<dbReference type="GO" id="GO:0005524">
    <property type="term" value="F:ATP binding"/>
    <property type="evidence" value="ECO:0007669"/>
    <property type="project" value="UniProtKB-UniRule"/>
</dbReference>
<accession>A0A372LHP2</accession>
<dbReference type="FunFam" id="3.30.420.10:FF:000045">
    <property type="entry name" value="3'-5' exonuclease DinG"/>
    <property type="match status" value="1"/>
</dbReference>
<keyword evidence="2 6" id="KW-0547">Nucleotide-binding</keyword>
<feature type="domain" description="Helicase ATP-binding" evidence="8">
    <location>
        <begin position="261"/>
        <end position="528"/>
    </location>
</feature>
<dbReference type="PROSITE" id="PS51193">
    <property type="entry name" value="HELICASE_ATP_BIND_2"/>
    <property type="match status" value="1"/>
</dbReference>
<evidence type="ECO:0000313" key="10">
    <source>
        <dbReference type="Proteomes" id="UP000262939"/>
    </source>
</evidence>
<name>A0A372LHP2_9BACI</name>
<organism evidence="9 10">
    <name type="scientific">Peribacillus glennii</name>
    <dbReference type="NCBI Taxonomy" id="2303991"/>
    <lineage>
        <taxon>Bacteria</taxon>
        <taxon>Bacillati</taxon>
        <taxon>Bacillota</taxon>
        <taxon>Bacilli</taxon>
        <taxon>Bacillales</taxon>
        <taxon>Bacillaceae</taxon>
        <taxon>Peribacillus</taxon>
    </lineage>
</organism>
<dbReference type="InterPro" id="IPR013520">
    <property type="entry name" value="Ribonucl_H"/>
</dbReference>
<evidence type="ECO:0000256" key="3">
    <source>
        <dbReference type="ARBA" id="ARBA00022801"/>
    </source>
</evidence>
<keyword evidence="4 6" id="KW-0269">Exonuclease</keyword>
<dbReference type="SUPFAM" id="SSF52540">
    <property type="entry name" value="P-loop containing nucleoside triphosphate hydrolases"/>
    <property type="match status" value="2"/>
</dbReference>
<dbReference type="EC" id="3.1.-.-" evidence="6 7"/>
<dbReference type="InterPro" id="IPR027417">
    <property type="entry name" value="P-loop_NTPase"/>
</dbReference>
<comment type="caution">
    <text evidence="9">The sequence shown here is derived from an EMBL/GenBank/DDBJ whole genome shotgun (WGS) entry which is preliminary data.</text>
</comment>
<keyword evidence="9" id="KW-0347">Helicase</keyword>
<dbReference type="Gene3D" id="3.40.50.300">
    <property type="entry name" value="P-loop containing nucleotide triphosphate hydrolases"/>
    <property type="match status" value="2"/>
</dbReference>
<evidence type="ECO:0000259" key="8">
    <source>
        <dbReference type="PROSITE" id="PS51193"/>
    </source>
</evidence>
<dbReference type="InterPro" id="IPR006310">
    <property type="entry name" value="DinG"/>
</dbReference>
<dbReference type="Pfam" id="PF00929">
    <property type="entry name" value="RNase_T"/>
    <property type="match status" value="1"/>
</dbReference>
<dbReference type="Gene3D" id="3.30.420.10">
    <property type="entry name" value="Ribonuclease H-like superfamily/Ribonuclease H"/>
    <property type="match status" value="1"/>
</dbReference>
<dbReference type="SMART" id="SM00479">
    <property type="entry name" value="EXOIII"/>
    <property type="match status" value="1"/>
</dbReference>
<dbReference type="InterPro" id="IPR012337">
    <property type="entry name" value="RNaseH-like_sf"/>
</dbReference>
<dbReference type="CDD" id="cd06127">
    <property type="entry name" value="DEDDh"/>
    <property type="match status" value="1"/>
</dbReference>
<dbReference type="PANTHER" id="PTHR11472">
    <property type="entry name" value="DNA REPAIR DEAD HELICASE RAD3/XP-D SUBFAMILY MEMBER"/>
    <property type="match status" value="1"/>
</dbReference>
<dbReference type="AlphaFoldDB" id="A0A372LHP2"/>
<dbReference type="InterPro" id="IPR014013">
    <property type="entry name" value="Helic_SF1/SF2_ATP-bd_DinG/Rad3"/>
</dbReference>
<keyword evidence="5 6" id="KW-0067">ATP-binding</keyword>
<sequence>MLKGNFLEVYIKMAQRYAVIDLETTGNSPKKGDRIIQFAGVAIENGKIVEEFSTFICPRQEVPVFIEELTGITNDIVKDAPEFEEVAPRIVEFLRDSCFVAHNVLFDLSFLQEELTRCGFEGFFGSAIDTVELAKITKPTSDGYKLNQLARQENLEHDRPHRADSDAYVTALLFLELNKKLATLPLITLKKLYKLSFSLKSDISDLLDELMSGKLAKTEVRRHDIKIFRGLALKKESGKDAYEHQESTIYYPADNEKKAELMQRSIRDMEYRQDQFKMIDLVFESFQLGRHAIIEAGTGIGKTLGYLIPAAFFAKQQRNTVLVSTYTIQLQEQLIHKEVPKLKEMLPFNINAVLLKSKSNYLSLAKFERALREKDDNYETALAKMQILIWLTETETGDKDELNLTSGGKLFWERLQSNGNIDPALFQPWAAADFYERARRVARTADLIVTSHAYLAADLLSGERTIPADGFVILDEAQHLEHAAAKYLGCRLDYISVKTLLNRFGTYEQKLLLYRLQKMVKDNKLQGLKSIAGLEQALGDFNYGFENLFYLLSGIAETHLSDQGTGRLAMKVKEHPEWKQVSMLAERLIDQLGVITSQLEERVDALKQIDALGKNSRFFIGEFEMQVQKLKKISSVLRGIFIEPSDGYIYWMDYTKSAPHHGLSLSSQPIAAGAALWETLLASQKSVVMTSSTLSAKNSFQFFKRQLGIKDTDMKAVKLPSPFDYSKRVKAFIASDMPEMNLVSQSEFTKASSEHLISAARATRGRMLILFNSQDMLRETFQRVKDSGELEEFTLLAQGITGGSKLKLLRNFQSFDKALLFGTASLWEGIDLLGIDLSCLVIVRLPFSPPEEPVTAAKCSLMEKQGKNSFSEYLLPEAVLRFRQCFGRLISSKVGKGVLLVLDRRISTARYGKEFLGAVAGLKWEEVSVRALERKIEEWI</sequence>
<dbReference type="InterPro" id="IPR006555">
    <property type="entry name" value="ATP-dep_Helicase_C"/>
</dbReference>
<dbReference type="GO" id="GO:0008408">
    <property type="term" value="F:3'-5' exonuclease activity"/>
    <property type="evidence" value="ECO:0007669"/>
    <property type="project" value="UniProtKB-UniRule"/>
</dbReference>
<evidence type="ECO:0000256" key="2">
    <source>
        <dbReference type="ARBA" id="ARBA00022741"/>
    </source>
</evidence>
<comment type="function">
    <text evidence="6 7">3'-5' exonuclease.</text>
</comment>
<proteinExistence type="inferred from homology"/>
<feature type="short sequence motif" description="DEAH box" evidence="6">
    <location>
        <begin position="475"/>
        <end position="478"/>
    </location>
</feature>
<evidence type="ECO:0000313" key="9">
    <source>
        <dbReference type="EMBL" id="RFU65514.1"/>
    </source>
</evidence>
<keyword evidence="1 6" id="KW-0540">Nuclease</keyword>
<dbReference type="GO" id="GO:0003887">
    <property type="term" value="F:DNA-directed DNA polymerase activity"/>
    <property type="evidence" value="ECO:0007669"/>
    <property type="project" value="InterPro"/>
</dbReference>
<comment type="similarity">
    <text evidence="6 7">Belongs to the helicase family. DinG subfamily. Type 2 sub-subfamily.</text>
</comment>
<dbReference type="NCBIfam" id="NF005981">
    <property type="entry name" value="PRK08074.1"/>
    <property type="match status" value="1"/>
</dbReference>
<dbReference type="GO" id="GO:0003678">
    <property type="term" value="F:DNA helicase activity"/>
    <property type="evidence" value="ECO:0007669"/>
    <property type="project" value="TreeGrafter"/>
</dbReference>
<evidence type="ECO:0000256" key="1">
    <source>
        <dbReference type="ARBA" id="ARBA00022722"/>
    </source>
</evidence>
<dbReference type="HAMAP" id="MF_02206">
    <property type="entry name" value="DinG_exonucl"/>
    <property type="match status" value="1"/>
</dbReference>
<dbReference type="Pfam" id="PF13307">
    <property type="entry name" value="Helicase_C_2"/>
    <property type="match status" value="1"/>
</dbReference>
<dbReference type="EMBL" id="QVTD01000003">
    <property type="protein sequence ID" value="RFU65514.1"/>
    <property type="molecule type" value="Genomic_DNA"/>
</dbReference>
<dbReference type="GO" id="GO:0016818">
    <property type="term" value="F:hydrolase activity, acting on acid anhydrides, in phosphorus-containing anhydrides"/>
    <property type="evidence" value="ECO:0007669"/>
    <property type="project" value="InterPro"/>
</dbReference>
<dbReference type="SUPFAM" id="SSF53098">
    <property type="entry name" value="Ribonuclease H-like"/>
    <property type="match status" value="1"/>
</dbReference>
<protein>
    <recommendedName>
        <fullName evidence="6 7">3'-5' exonuclease DinG</fullName>
        <ecNumber evidence="6 7">3.1.-.-</ecNumber>
    </recommendedName>
</protein>
<evidence type="ECO:0000256" key="5">
    <source>
        <dbReference type="ARBA" id="ARBA00022840"/>
    </source>
</evidence>
<dbReference type="GO" id="GO:0006260">
    <property type="term" value="P:DNA replication"/>
    <property type="evidence" value="ECO:0007669"/>
    <property type="project" value="InterPro"/>
</dbReference>
<dbReference type="InterPro" id="IPR006054">
    <property type="entry name" value="DnaQ"/>
</dbReference>
<dbReference type="Proteomes" id="UP000262939">
    <property type="component" value="Unassembled WGS sequence"/>
</dbReference>
<keyword evidence="10" id="KW-1185">Reference proteome</keyword>
<dbReference type="InterPro" id="IPR045028">
    <property type="entry name" value="DinG/Rad3-like"/>
</dbReference>
<dbReference type="NCBIfam" id="TIGR01407">
    <property type="entry name" value="dinG_rel"/>
    <property type="match status" value="1"/>
</dbReference>
<evidence type="ECO:0000256" key="6">
    <source>
        <dbReference type="HAMAP-Rule" id="MF_02206"/>
    </source>
</evidence>
<dbReference type="InterPro" id="IPR036397">
    <property type="entry name" value="RNaseH_sf"/>
</dbReference>
<dbReference type="NCBIfam" id="TIGR00573">
    <property type="entry name" value="dnaq"/>
    <property type="match status" value="1"/>
</dbReference>
<dbReference type="GO" id="GO:0003677">
    <property type="term" value="F:DNA binding"/>
    <property type="evidence" value="ECO:0007669"/>
    <property type="project" value="InterPro"/>
</dbReference>
<reference evidence="9 10" key="1">
    <citation type="submission" date="2018-08" db="EMBL/GenBank/DDBJ databases">
        <title>Bacillus chawlae sp. nov., Bacillus glennii sp. nov., and Bacillus saganii sp. nov. Isolated from the Vehicle Assembly Building at Kennedy Space Center where the Viking Spacecraft were Assembled.</title>
        <authorList>
            <person name="Seuylemezian A."/>
            <person name="Vaishampayan P."/>
        </authorList>
    </citation>
    <scope>NUCLEOTIDE SEQUENCE [LARGE SCALE GENOMIC DNA]</scope>
    <source>
        <strain evidence="9 10">V44-8</strain>
    </source>
</reference>
<feature type="binding site" evidence="6">
    <location>
        <begin position="296"/>
        <end position="303"/>
    </location>
    <ligand>
        <name>ATP</name>
        <dbReference type="ChEBI" id="CHEBI:30616"/>
    </ligand>
</feature>
<dbReference type="PANTHER" id="PTHR11472:SF34">
    <property type="entry name" value="REGULATOR OF TELOMERE ELONGATION HELICASE 1"/>
    <property type="match status" value="1"/>
</dbReference>
<keyword evidence="3 6" id="KW-0378">Hydrolase</keyword>
<gene>
    <name evidence="6 7 9" type="primary">dinG</name>
    <name evidence="9" type="ORF">D0466_06430</name>
</gene>
<dbReference type="SMART" id="SM00491">
    <property type="entry name" value="HELICc2"/>
    <property type="match status" value="1"/>
</dbReference>
<evidence type="ECO:0000256" key="4">
    <source>
        <dbReference type="ARBA" id="ARBA00022839"/>
    </source>
</evidence>